<dbReference type="InterPro" id="IPR009061">
    <property type="entry name" value="DNA-bd_dom_put_sf"/>
</dbReference>
<feature type="compositionally biased region" description="Basic and acidic residues" evidence="5">
    <location>
        <begin position="77"/>
        <end position="92"/>
    </location>
</feature>
<organism evidence="7 8">
    <name type="scientific">Rhynchosporium agropyri</name>
    <dbReference type="NCBI Taxonomy" id="914238"/>
    <lineage>
        <taxon>Eukaryota</taxon>
        <taxon>Fungi</taxon>
        <taxon>Dikarya</taxon>
        <taxon>Ascomycota</taxon>
        <taxon>Pezizomycotina</taxon>
        <taxon>Leotiomycetes</taxon>
        <taxon>Helotiales</taxon>
        <taxon>Ploettnerulaceae</taxon>
        <taxon>Rhynchosporium</taxon>
    </lineage>
</organism>
<reference evidence="8" key="1">
    <citation type="submission" date="2016-03" db="EMBL/GenBank/DDBJ databases">
        <authorList>
            <person name="Guldener U."/>
        </authorList>
    </citation>
    <scope>NUCLEOTIDE SEQUENCE [LARGE SCALE GENOMIC DNA]</scope>
    <source>
        <strain evidence="8">04CH-RAC-A.6.1</strain>
    </source>
</reference>
<feature type="region of interest" description="Disordered" evidence="5">
    <location>
        <begin position="1"/>
        <end position="92"/>
    </location>
</feature>
<dbReference type="Proteomes" id="UP000178912">
    <property type="component" value="Unassembled WGS sequence"/>
</dbReference>
<dbReference type="InterPro" id="IPR000465">
    <property type="entry name" value="XPA/RAD14"/>
</dbReference>
<feature type="domain" description="XPA C-terminal" evidence="6">
    <location>
        <begin position="213"/>
        <end position="263"/>
    </location>
</feature>
<dbReference type="NCBIfam" id="TIGR00598">
    <property type="entry name" value="rad14"/>
    <property type="match status" value="1"/>
</dbReference>
<evidence type="ECO:0000256" key="3">
    <source>
        <dbReference type="ARBA" id="ARBA00023242"/>
    </source>
</evidence>
<dbReference type="GO" id="GO:0000715">
    <property type="term" value="P:nucleotide-excision repair, DNA damage recognition"/>
    <property type="evidence" value="ECO:0007669"/>
    <property type="project" value="TreeGrafter"/>
</dbReference>
<feature type="compositionally biased region" description="Basic and acidic residues" evidence="5">
    <location>
        <begin position="25"/>
        <end position="41"/>
    </location>
</feature>
<evidence type="ECO:0000259" key="6">
    <source>
        <dbReference type="Pfam" id="PF05181"/>
    </source>
</evidence>
<gene>
    <name evidence="7" type="ORF">RAG0_05092</name>
</gene>
<keyword evidence="3" id="KW-0539">Nucleus</keyword>
<evidence type="ECO:0000256" key="1">
    <source>
        <dbReference type="ARBA" id="ARBA00004123"/>
    </source>
</evidence>
<accession>A0A1E1KBM8</accession>
<comment type="subcellular location">
    <subcellularLocation>
        <location evidence="1">Nucleus</location>
    </subcellularLocation>
</comment>
<dbReference type="Gene3D" id="3.90.530.10">
    <property type="entry name" value="XPA C-terminal domain"/>
    <property type="match status" value="1"/>
</dbReference>
<keyword evidence="4" id="KW-0175">Coiled coil</keyword>
<dbReference type="InterPro" id="IPR022656">
    <property type="entry name" value="XPA_C"/>
</dbReference>
<dbReference type="GO" id="GO:1901255">
    <property type="term" value="P:nucleotide-excision repair involved in interstrand cross-link repair"/>
    <property type="evidence" value="ECO:0007669"/>
    <property type="project" value="TreeGrafter"/>
</dbReference>
<dbReference type="GO" id="GO:0000110">
    <property type="term" value="C:nucleotide-excision repair factor 1 complex"/>
    <property type="evidence" value="ECO:0007669"/>
    <property type="project" value="TreeGrafter"/>
</dbReference>
<evidence type="ECO:0000256" key="2">
    <source>
        <dbReference type="ARBA" id="ARBA00022833"/>
    </source>
</evidence>
<dbReference type="CDD" id="cd21077">
    <property type="entry name" value="DBD_Rad14"/>
    <property type="match status" value="1"/>
</dbReference>
<evidence type="ECO:0000313" key="7">
    <source>
        <dbReference type="EMBL" id="CZS95466.1"/>
    </source>
</evidence>
<dbReference type="InterPro" id="IPR037129">
    <property type="entry name" value="XPA_sf"/>
</dbReference>
<keyword evidence="2" id="KW-0862">Zinc</keyword>
<feature type="coiled-coil region" evidence="4">
    <location>
        <begin position="280"/>
        <end position="307"/>
    </location>
</feature>
<dbReference type="Pfam" id="PF05181">
    <property type="entry name" value="XPA_C"/>
    <property type="match status" value="1"/>
</dbReference>
<name>A0A1E1KBM8_9HELO</name>
<dbReference type="EMBL" id="FJUX01000022">
    <property type="protein sequence ID" value="CZS95466.1"/>
    <property type="molecule type" value="Genomic_DNA"/>
</dbReference>
<protein>
    <submittedName>
        <fullName evidence="7">Related to DNA repair protein RAD14</fullName>
    </submittedName>
</protein>
<dbReference type="OrthoDB" id="5368863at2759"/>
<sequence length="366" mass="41851">MERQVTPPQRATARPNARSPQTPEEESRLKAKAIRERRIAEETSSQPASRISAGFLVSESPAAGQKRNHASISNSEKATRTEDLKTNRDARDTTNEGILPARKFKKYVDHDFSKMTDTKGGFLNTDDDPFNKAMQNPNKDDKPSHMTLKEWERHQLLKNLRRRKEGPFEPGLGLDAKERGKKCTDCGSLEIDWTWDEVFNVQVCQSCKGKDEKYTLLTKTACKEDYMLTDPELKDIDLLPHMSKPNPHKSHWHDMNLFLKFQVEEYAIKTKWGSEEAMDAEFEKRKADQAKQKMKKFKKGVMELKKKTMGESLRRKYQAGGKTAQFGDRIDDGKHVHSYGVGLEGDDGATVRTCTECGMEIVEYLM</sequence>
<dbReference type="GO" id="GO:0006284">
    <property type="term" value="P:base-excision repair"/>
    <property type="evidence" value="ECO:0007669"/>
    <property type="project" value="TreeGrafter"/>
</dbReference>
<dbReference type="GO" id="GO:0070914">
    <property type="term" value="P:UV-damage excision repair"/>
    <property type="evidence" value="ECO:0007669"/>
    <property type="project" value="TreeGrafter"/>
</dbReference>
<dbReference type="GO" id="GO:0003684">
    <property type="term" value="F:damaged DNA binding"/>
    <property type="evidence" value="ECO:0007669"/>
    <property type="project" value="InterPro"/>
</dbReference>
<dbReference type="PANTHER" id="PTHR10142">
    <property type="entry name" value="DNA REPAIR PROTEIN COMPLEMENTING XP-A CELLS"/>
    <property type="match status" value="1"/>
</dbReference>
<keyword evidence="8" id="KW-1185">Reference proteome</keyword>
<dbReference type="SUPFAM" id="SSF46955">
    <property type="entry name" value="Putative DNA-binding domain"/>
    <property type="match status" value="1"/>
</dbReference>
<proteinExistence type="predicted"/>
<evidence type="ECO:0000313" key="8">
    <source>
        <dbReference type="Proteomes" id="UP000178912"/>
    </source>
</evidence>
<dbReference type="AlphaFoldDB" id="A0A1E1KBM8"/>
<dbReference type="PANTHER" id="PTHR10142:SF0">
    <property type="entry name" value="DNA REPAIR PROTEIN COMPLEMENTING XP-A CELLS"/>
    <property type="match status" value="1"/>
</dbReference>
<evidence type="ECO:0000256" key="5">
    <source>
        <dbReference type="SAM" id="MobiDB-lite"/>
    </source>
</evidence>
<evidence type="ECO:0000256" key="4">
    <source>
        <dbReference type="SAM" id="Coils"/>
    </source>
</evidence>